<keyword evidence="6" id="KW-0809">Transit peptide</keyword>
<accession>A0AAN9XIP0</accession>
<dbReference type="InterPro" id="IPR002921">
    <property type="entry name" value="Fungal_lipase-type"/>
</dbReference>
<dbReference type="GO" id="GO:0008970">
    <property type="term" value="F:phospholipase A1 activity"/>
    <property type="evidence" value="ECO:0007669"/>
    <property type="project" value="UniProtKB-ARBA"/>
</dbReference>
<evidence type="ECO:0000256" key="8">
    <source>
        <dbReference type="ARBA" id="ARBA00023098"/>
    </source>
</evidence>
<dbReference type="SUPFAM" id="SSF53474">
    <property type="entry name" value="alpha/beta-Hydrolases"/>
    <property type="match status" value="1"/>
</dbReference>
<dbReference type="GO" id="GO:0047714">
    <property type="term" value="F:galactolipase activity"/>
    <property type="evidence" value="ECO:0007669"/>
    <property type="project" value="UniProtKB-ARBA"/>
</dbReference>
<name>A0AAN9XIP0_PSOTE</name>
<evidence type="ECO:0000256" key="5">
    <source>
        <dbReference type="ARBA" id="ARBA00022801"/>
    </source>
</evidence>
<evidence type="ECO:0000256" key="6">
    <source>
        <dbReference type="ARBA" id="ARBA00022946"/>
    </source>
</evidence>
<dbReference type="InterPro" id="IPR029058">
    <property type="entry name" value="AB_hydrolase_fold"/>
</dbReference>
<evidence type="ECO:0000256" key="3">
    <source>
        <dbReference type="ARBA" id="ARBA00022528"/>
    </source>
</evidence>
<keyword evidence="5" id="KW-0378">Hydrolase</keyword>
<feature type="compositionally biased region" description="Basic and acidic residues" evidence="9">
    <location>
        <begin position="54"/>
        <end position="70"/>
    </location>
</feature>
<feature type="domain" description="Fungal lipase-type" evidence="10">
    <location>
        <begin position="204"/>
        <end position="357"/>
    </location>
</feature>
<comment type="caution">
    <text evidence="11">The sequence shown here is derived from an EMBL/GenBank/DDBJ whole genome shotgun (WGS) entry which is preliminary data.</text>
</comment>
<gene>
    <name evidence="11" type="ORF">VNO78_22028</name>
</gene>
<evidence type="ECO:0000256" key="1">
    <source>
        <dbReference type="ARBA" id="ARBA00004229"/>
    </source>
</evidence>
<dbReference type="GO" id="GO:0016042">
    <property type="term" value="P:lipid catabolic process"/>
    <property type="evidence" value="ECO:0007669"/>
    <property type="project" value="UniProtKB-KW"/>
</dbReference>
<dbReference type="GO" id="GO:0009507">
    <property type="term" value="C:chloroplast"/>
    <property type="evidence" value="ECO:0007669"/>
    <property type="project" value="UniProtKB-SubCell"/>
</dbReference>
<feature type="region of interest" description="Disordered" evidence="9">
    <location>
        <begin position="50"/>
        <end position="70"/>
    </location>
</feature>
<evidence type="ECO:0000256" key="4">
    <source>
        <dbReference type="ARBA" id="ARBA00022640"/>
    </source>
</evidence>
<dbReference type="Proteomes" id="UP001386955">
    <property type="component" value="Unassembled WGS sequence"/>
</dbReference>
<dbReference type="AlphaFoldDB" id="A0AAN9XIP0"/>
<keyword evidence="8" id="KW-0443">Lipid metabolism</keyword>
<evidence type="ECO:0000256" key="7">
    <source>
        <dbReference type="ARBA" id="ARBA00022963"/>
    </source>
</evidence>
<keyword evidence="12" id="KW-1185">Reference proteome</keyword>
<evidence type="ECO:0000313" key="11">
    <source>
        <dbReference type="EMBL" id="KAK7393471.1"/>
    </source>
</evidence>
<keyword evidence="3" id="KW-0150">Chloroplast</keyword>
<dbReference type="Pfam" id="PF01764">
    <property type="entry name" value="Lipase_3"/>
    <property type="match status" value="1"/>
</dbReference>
<keyword evidence="7" id="KW-0442">Lipid degradation</keyword>
<comment type="similarity">
    <text evidence="2">Belongs to the AB hydrolase superfamily. Lipase family.</text>
</comment>
<dbReference type="Gene3D" id="3.40.50.1820">
    <property type="entry name" value="alpha/beta hydrolase"/>
    <property type="match status" value="1"/>
</dbReference>
<dbReference type="FunFam" id="3.40.50.1820:FF:000065">
    <property type="entry name" value="Phospholipase A1-II 3"/>
    <property type="match status" value="1"/>
</dbReference>
<reference evidence="11 12" key="1">
    <citation type="submission" date="2024-01" db="EMBL/GenBank/DDBJ databases">
        <title>The genomes of 5 underutilized Papilionoideae crops provide insights into root nodulation and disease resistanc.</title>
        <authorList>
            <person name="Jiang F."/>
        </authorList>
    </citation>
    <scope>NUCLEOTIDE SEQUENCE [LARGE SCALE GENOMIC DNA]</scope>
    <source>
        <strain evidence="11">DUOXIRENSHENG_FW03</strain>
        <tissue evidence="11">Leaves</tissue>
    </source>
</reference>
<sequence length="500" mass="56558">MATSISNVLVPFSSTHEASFRFIHPKFPTSPLTRCQKSIKVVKHSNASTSIAAEQEHGHDEAAPPHRHQRETNKHMLEEAWREIQGENDWAGLLEPMDPLLRMEMIRYGEMAQACYDAFDFDPFSKYCGSCRFTRRNFFSSLDMSHAGYNVTRYLYATANINLPNFFKHSRWSKMWSKHANWAGYVAVSDEARSKRLGRRDITIAWRGTVTRLEWVADLMDFLKPISSNGVPCPDQTVKVESGFLELYTDKEEECGYSKYSAREQVLTEVKRLLEIYEKEEVSITVTGHSLGSALAILSAYDIAETGVNGVGVPVTVMSYSGPRVGNVRFKERLEELGVKVLRVVNVHDVVPKAPGVLFNEHSPAPVMKIAEALPWSYSHVGVELALDHKNSPFLNPNADAVCAHNLEALLHLLDGYHGKGERFVLASGRDPALVNKGCDFLKDEYMIPPNWRQDENKGMIKSNDGRWMQPERPKIDDHPEDMHHHLSLLGFSSFDIMHG</sequence>
<dbReference type="PANTHER" id="PTHR31403:SF51">
    <property type="entry name" value="PHOSPHOLIPASE A1-IGAMMA2, CHLOROPLASTIC"/>
    <property type="match status" value="1"/>
</dbReference>
<proteinExistence type="inferred from homology"/>
<organism evidence="11 12">
    <name type="scientific">Psophocarpus tetragonolobus</name>
    <name type="common">Winged bean</name>
    <name type="synonym">Dolichos tetragonolobus</name>
    <dbReference type="NCBI Taxonomy" id="3891"/>
    <lineage>
        <taxon>Eukaryota</taxon>
        <taxon>Viridiplantae</taxon>
        <taxon>Streptophyta</taxon>
        <taxon>Embryophyta</taxon>
        <taxon>Tracheophyta</taxon>
        <taxon>Spermatophyta</taxon>
        <taxon>Magnoliopsida</taxon>
        <taxon>eudicotyledons</taxon>
        <taxon>Gunneridae</taxon>
        <taxon>Pentapetalae</taxon>
        <taxon>rosids</taxon>
        <taxon>fabids</taxon>
        <taxon>Fabales</taxon>
        <taxon>Fabaceae</taxon>
        <taxon>Papilionoideae</taxon>
        <taxon>50 kb inversion clade</taxon>
        <taxon>NPAAA clade</taxon>
        <taxon>indigoferoid/millettioid clade</taxon>
        <taxon>Phaseoleae</taxon>
        <taxon>Psophocarpus</taxon>
    </lineage>
</organism>
<protein>
    <recommendedName>
        <fullName evidence="10">Fungal lipase-type domain-containing protein</fullName>
    </recommendedName>
</protein>
<comment type="subcellular location">
    <subcellularLocation>
        <location evidence="1">Plastid</location>
        <location evidence="1">Chloroplast</location>
    </subcellularLocation>
</comment>
<evidence type="ECO:0000256" key="9">
    <source>
        <dbReference type="SAM" id="MobiDB-lite"/>
    </source>
</evidence>
<evidence type="ECO:0000259" key="10">
    <source>
        <dbReference type="Pfam" id="PF01764"/>
    </source>
</evidence>
<dbReference type="CDD" id="cd00519">
    <property type="entry name" value="Lipase_3"/>
    <property type="match status" value="1"/>
</dbReference>
<dbReference type="EMBL" id="JAYMYS010000005">
    <property type="protein sequence ID" value="KAK7393471.1"/>
    <property type="molecule type" value="Genomic_DNA"/>
</dbReference>
<evidence type="ECO:0000256" key="2">
    <source>
        <dbReference type="ARBA" id="ARBA00010701"/>
    </source>
</evidence>
<keyword evidence="4" id="KW-0934">Plastid</keyword>
<evidence type="ECO:0000313" key="12">
    <source>
        <dbReference type="Proteomes" id="UP001386955"/>
    </source>
</evidence>
<dbReference type="PANTHER" id="PTHR31403">
    <property type="entry name" value="PHOSPHOLIPASE A1-IBETA2, CHLOROPLASTIC"/>
    <property type="match status" value="1"/>
</dbReference>